<proteinExistence type="predicted"/>
<dbReference type="PANTHER" id="PTHR30363:SF55">
    <property type="entry name" value="HTH-TYPE TRANSCRIPTIONAL REGULATOR ULAR"/>
    <property type="match status" value="1"/>
</dbReference>
<dbReference type="InterPro" id="IPR001034">
    <property type="entry name" value="DeoR_HTH"/>
</dbReference>
<comment type="caution">
    <text evidence="4">The sequence shown here is derived from an EMBL/GenBank/DDBJ whole genome shotgun (WGS) entry which is preliminary data.</text>
</comment>
<dbReference type="GO" id="GO:0003700">
    <property type="term" value="F:DNA-binding transcription factor activity"/>
    <property type="evidence" value="ECO:0007669"/>
    <property type="project" value="InterPro"/>
</dbReference>
<evidence type="ECO:0000256" key="2">
    <source>
        <dbReference type="ARBA" id="ARBA00023163"/>
    </source>
</evidence>
<dbReference type="InterPro" id="IPR050313">
    <property type="entry name" value="Carb_Metab_HTH_regulators"/>
</dbReference>
<dbReference type="OrthoDB" id="5685843at2"/>
<dbReference type="SUPFAM" id="SSF46785">
    <property type="entry name" value="Winged helix' DNA-binding domain"/>
    <property type="match status" value="1"/>
</dbReference>
<evidence type="ECO:0000256" key="1">
    <source>
        <dbReference type="ARBA" id="ARBA00023015"/>
    </source>
</evidence>
<sequence>MNKQLKLELLLTELNRFDVLSIKQVSDILGISEVTARRYINHLDKEGKLQRVRNGCQRLGINNTLGGQDWNSFNINNSNNYDEKVRIAKAAAQLCKDGDGIIINCGSTAFLLGQEIIEKDIQVITNYLPLLTFLIEKHRGTTIVIGGQYYPEKSLFVTNETSQCLSYAGKYMFTSGSGLTKEGLFKKDLLSLLAEQKLIPQVQKLVCLVDSDKIGQRIGSLFVPSKNIDIVITGRDANKRVIAELQAQGISVILV</sequence>
<dbReference type="SMART" id="SM01134">
    <property type="entry name" value="DeoRC"/>
    <property type="match status" value="1"/>
</dbReference>
<dbReference type="AlphaFoldDB" id="A0A3A1Y4S4"/>
<dbReference type="InterPro" id="IPR037171">
    <property type="entry name" value="NagB/RpiA_transferase-like"/>
</dbReference>
<keyword evidence="2" id="KW-0804">Transcription</keyword>
<evidence type="ECO:0000313" key="4">
    <source>
        <dbReference type="EMBL" id="RIY33243.1"/>
    </source>
</evidence>
<dbReference type="InterPro" id="IPR036390">
    <property type="entry name" value="WH_DNA-bd_sf"/>
</dbReference>
<evidence type="ECO:0000259" key="3">
    <source>
        <dbReference type="PROSITE" id="PS51000"/>
    </source>
</evidence>
<dbReference type="SUPFAM" id="SSF100950">
    <property type="entry name" value="NagB/RpiA/CoA transferase-like"/>
    <property type="match status" value="1"/>
</dbReference>
<feature type="domain" description="HTH deoR-type" evidence="3">
    <location>
        <begin position="3"/>
        <end position="58"/>
    </location>
</feature>
<accession>A0A3A1Y4S4</accession>
<keyword evidence="1" id="KW-0805">Transcription regulation</keyword>
<evidence type="ECO:0000313" key="5">
    <source>
        <dbReference type="Proteomes" id="UP000265691"/>
    </source>
</evidence>
<organism evidence="4 5">
    <name type="scientific">Psittacicella hinzii</name>
    <dbReference type="NCBI Taxonomy" id="2028575"/>
    <lineage>
        <taxon>Bacteria</taxon>
        <taxon>Pseudomonadati</taxon>
        <taxon>Pseudomonadota</taxon>
        <taxon>Gammaproteobacteria</taxon>
        <taxon>Pasteurellales</taxon>
        <taxon>Psittacicellaceae</taxon>
        <taxon>Psittacicella</taxon>
    </lineage>
</organism>
<dbReference type="PROSITE" id="PS51000">
    <property type="entry name" value="HTH_DEOR_2"/>
    <property type="match status" value="1"/>
</dbReference>
<dbReference type="Pfam" id="PF08220">
    <property type="entry name" value="HTH_DeoR"/>
    <property type="match status" value="1"/>
</dbReference>
<dbReference type="EMBL" id="NRHC01000037">
    <property type="protein sequence ID" value="RIY33243.1"/>
    <property type="molecule type" value="Genomic_DNA"/>
</dbReference>
<protein>
    <recommendedName>
        <fullName evidence="3">HTH deoR-type domain-containing protein</fullName>
    </recommendedName>
</protein>
<dbReference type="PANTHER" id="PTHR30363">
    <property type="entry name" value="HTH-TYPE TRANSCRIPTIONAL REGULATOR SRLR-RELATED"/>
    <property type="match status" value="1"/>
</dbReference>
<reference evidence="4 5" key="1">
    <citation type="submission" date="2017-08" db="EMBL/GenBank/DDBJ databases">
        <title>Reclassification of Bisgaard taxon 37 and 44.</title>
        <authorList>
            <person name="Christensen H."/>
        </authorList>
    </citation>
    <scope>NUCLEOTIDE SEQUENCE [LARGE SCALE GENOMIC DNA]</scope>
    <source>
        <strain evidence="4 5">B96_3</strain>
    </source>
</reference>
<keyword evidence="5" id="KW-1185">Reference proteome</keyword>
<gene>
    <name evidence="4" type="ORF">CKF54_03300</name>
</gene>
<dbReference type="Proteomes" id="UP000265691">
    <property type="component" value="Unassembled WGS sequence"/>
</dbReference>
<dbReference type="NCBIfam" id="NF010034">
    <property type="entry name" value="PRK13509.1"/>
    <property type="match status" value="1"/>
</dbReference>
<dbReference type="Pfam" id="PF00455">
    <property type="entry name" value="DeoRC"/>
    <property type="match status" value="1"/>
</dbReference>
<name>A0A3A1Y4S4_9GAMM</name>
<dbReference type="SMART" id="SM00420">
    <property type="entry name" value="HTH_DEOR"/>
    <property type="match status" value="1"/>
</dbReference>
<dbReference type="InterPro" id="IPR014036">
    <property type="entry name" value="DeoR-like_C"/>
</dbReference>